<dbReference type="EMBL" id="VDCQ01000053">
    <property type="protein sequence ID" value="TNJ62779.1"/>
    <property type="molecule type" value="Genomic_DNA"/>
</dbReference>
<dbReference type="InterPro" id="IPR050490">
    <property type="entry name" value="Bact_solute-bd_prot1"/>
</dbReference>
<dbReference type="RefSeq" id="WP_139605714.1">
    <property type="nucleotide sequence ID" value="NZ_VDCQ01000053.1"/>
</dbReference>
<keyword evidence="3" id="KW-1185">Reference proteome</keyword>
<feature type="signal peptide" evidence="1">
    <location>
        <begin position="1"/>
        <end position="19"/>
    </location>
</feature>
<name>A0A5C4T3N1_9BACL</name>
<reference evidence="2 3" key="1">
    <citation type="submission" date="2019-05" db="EMBL/GenBank/DDBJ databases">
        <title>We sequenced the genome of Paenibacillus hemerocallicola KCTC 33185 for further insight into its adaptation and study the phylogeny of Paenibacillus.</title>
        <authorList>
            <person name="Narsing Rao M.P."/>
        </authorList>
    </citation>
    <scope>NUCLEOTIDE SEQUENCE [LARGE SCALE GENOMIC DNA]</scope>
    <source>
        <strain evidence="2 3">KCTC 33185</strain>
    </source>
</reference>
<dbReference type="SUPFAM" id="SSF53850">
    <property type="entry name" value="Periplasmic binding protein-like II"/>
    <property type="match status" value="1"/>
</dbReference>
<feature type="chain" id="PRO_5039401465" evidence="1">
    <location>
        <begin position="20"/>
        <end position="533"/>
    </location>
</feature>
<dbReference type="InterPro" id="IPR006059">
    <property type="entry name" value="SBP"/>
</dbReference>
<dbReference type="PANTHER" id="PTHR43649:SF17">
    <property type="entry name" value="ABC TRANSPORTER SOLUTE BINDING PROTEIN-SUGAR TRANSPORT"/>
    <property type="match status" value="1"/>
</dbReference>
<dbReference type="Pfam" id="PF01547">
    <property type="entry name" value="SBP_bac_1"/>
    <property type="match status" value="1"/>
</dbReference>
<evidence type="ECO:0000313" key="3">
    <source>
        <dbReference type="Proteomes" id="UP000307943"/>
    </source>
</evidence>
<dbReference type="Proteomes" id="UP000307943">
    <property type="component" value="Unassembled WGS sequence"/>
</dbReference>
<dbReference type="OrthoDB" id="9787283at2"/>
<keyword evidence="1" id="KW-0732">Signal</keyword>
<gene>
    <name evidence="2" type="ORF">FE784_28800</name>
</gene>
<evidence type="ECO:0000313" key="2">
    <source>
        <dbReference type="EMBL" id="TNJ62779.1"/>
    </source>
</evidence>
<proteinExistence type="predicted"/>
<evidence type="ECO:0000256" key="1">
    <source>
        <dbReference type="SAM" id="SignalP"/>
    </source>
</evidence>
<dbReference type="PANTHER" id="PTHR43649">
    <property type="entry name" value="ARABINOSE-BINDING PROTEIN-RELATED"/>
    <property type="match status" value="1"/>
</dbReference>
<protein>
    <submittedName>
        <fullName evidence="2">Extracellular solute-binding protein</fullName>
    </submittedName>
</protein>
<accession>A0A5C4T3N1</accession>
<dbReference type="AlphaFoldDB" id="A0A5C4T3N1"/>
<dbReference type="Gene3D" id="3.40.190.10">
    <property type="entry name" value="Periplasmic binding protein-like II"/>
    <property type="match status" value="2"/>
</dbReference>
<dbReference type="PROSITE" id="PS51257">
    <property type="entry name" value="PROKAR_LIPOPROTEIN"/>
    <property type="match status" value="1"/>
</dbReference>
<comment type="caution">
    <text evidence="2">The sequence shown here is derived from an EMBL/GenBank/DDBJ whole genome shotgun (WGS) entry which is preliminary data.</text>
</comment>
<sequence length="533" mass="59445">MKRKPFVPLLLASALAAGAIGGCSESSTGGKGTAETAPAKHTNYPEALTYWVPMTAGVAATMKSFNEIAAYKEMERITGAKVDFRHPAIGQEKDQFNLMIASGNLPDVIEYVWASVPKGPDNAIKEKRIIRLNELIEKHAPNLSKVLRENPEFKKLATTDEGNLYMFPYFADVPDALVYNGPALRQDWLDKLGLQVPATLQEWESVLTAFRDNDPNGNGRKDEIPLLFDVRVMNFGHAFVGAYGITSVFYQDAGTVKYGPIDPRFKDFLAMMNRWYKEGLIDKDYATLDQKLKDAKMTEGLVGSMAMNTGYGIGTYTSIMSKTDPGFKLVAAPYPSLEPGGRSIGHKESSFNGRGAAISATAEQPEKIVRWLDYAYSEAGRLLFNFGIENVSYRLENGYPKLTDRITNHPDNLSMGLAITRYSHGTFAGPFVYDKRFAEQYMPMPEQKHAVAVWTKADHSKLLPPFTMNSGQSSKQTSIMNDVNAYFDEMVNKFIMGVEPIDNFDKFVATIRKMGIDEVIRLKQDALDRFVKR</sequence>
<organism evidence="2 3">
    <name type="scientific">Paenibacillus hemerocallicola</name>
    <dbReference type="NCBI Taxonomy" id="1172614"/>
    <lineage>
        <taxon>Bacteria</taxon>
        <taxon>Bacillati</taxon>
        <taxon>Bacillota</taxon>
        <taxon>Bacilli</taxon>
        <taxon>Bacillales</taxon>
        <taxon>Paenibacillaceae</taxon>
        <taxon>Paenibacillus</taxon>
    </lineage>
</organism>